<evidence type="ECO:0000256" key="9">
    <source>
        <dbReference type="SAM" id="SignalP"/>
    </source>
</evidence>
<dbReference type="SUPFAM" id="SSF53474">
    <property type="entry name" value="alpha/beta-Hydrolases"/>
    <property type="match status" value="1"/>
</dbReference>
<keyword evidence="8" id="KW-0812">Transmembrane</keyword>
<dbReference type="Gene3D" id="3.40.50.1820">
    <property type="entry name" value="alpha/beta hydrolase"/>
    <property type="match status" value="1"/>
</dbReference>
<dbReference type="GO" id="GO:0004185">
    <property type="term" value="F:serine-type carboxypeptidase activity"/>
    <property type="evidence" value="ECO:0007669"/>
    <property type="project" value="InterPro"/>
</dbReference>
<dbReference type="PRINTS" id="PR00724">
    <property type="entry name" value="CRBOXYPTASEC"/>
</dbReference>
<evidence type="ECO:0000256" key="2">
    <source>
        <dbReference type="ARBA" id="ARBA00022645"/>
    </source>
</evidence>
<proteinExistence type="inferred from homology"/>
<dbReference type="InterPro" id="IPR001563">
    <property type="entry name" value="Peptidase_S10"/>
</dbReference>
<keyword evidence="8" id="KW-1133">Transmembrane helix</keyword>
<keyword evidence="6" id="KW-0325">Glycoprotein</keyword>
<evidence type="ECO:0000313" key="11">
    <source>
        <dbReference type="Proteomes" id="UP000794436"/>
    </source>
</evidence>
<evidence type="ECO:0000256" key="8">
    <source>
        <dbReference type="SAM" id="Phobius"/>
    </source>
</evidence>
<name>A0A8K1FE30_PYTOL</name>
<evidence type="ECO:0000256" key="3">
    <source>
        <dbReference type="ARBA" id="ARBA00022670"/>
    </source>
</evidence>
<feature type="region of interest" description="Disordered" evidence="7">
    <location>
        <begin position="565"/>
        <end position="606"/>
    </location>
</feature>
<dbReference type="EMBL" id="SPLM01000146">
    <property type="protein sequence ID" value="TMW56207.1"/>
    <property type="molecule type" value="Genomic_DNA"/>
</dbReference>
<accession>A0A8K1FE30</accession>
<evidence type="ECO:0000256" key="4">
    <source>
        <dbReference type="ARBA" id="ARBA00022729"/>
    </source>
</evidence>
<protein>
    <recommendedName>
        <fullName evidence="12">Carboxypeptidase D</fullName>
    </recommendedName>
</protein>
<evidence type="ECO:0000256" key="5">
    <source>
        <dbReference type="ARBA" id="ARBA00022801"/>
    </source>
</evidence>
<dbReference type="PANTHER" id="PTHR11802">
    <property type="entry name" value="SERINE PROTEASE FAMILY S10 SERINE CARBOXYPEPTIDASE"/>
    <property type="match status" value="1"/>
</dbReference>
<gene>
    <name evidence="10" type="ORF">Poli38472_008855</name>
</gene>
<keyword evidence="4 9" id="KW-0732">Signal</keyword>
<evidence type="ECO:0008006" key="12">
    <source>
        <dbReference type="Google" id="ProtNLM"/>
    </source>
</evidence>
<dbReference type="OrthoDB" id="192887at2759"/>
<organism evidence="10 11">
    <name type="scientific">Pythium oligandrum</name>
    <name type="common">Mycoparasitic fungus</name>
    <dbReference type="NCBI Taxonomy" id="41045"/>
    <lineage>
        <taxon>Eukaryota</taxon>
        <taxon>Sar</taxon>
        <taxon>Stramenopiles</taxon>
        <taxon>Oomycota</taxon>
        <taxon>Peronosporomycetes</taxon>
        <taxon>Pythiales</taxon>
        <taxon>Pythiaceae</taxon>
        <taxon>Pythium</taxon>
    </lineage>
</organism>
<feature type="transmembrane region" description="Helical" evidence="8">
    <location>
        <begin position="532"/>
        <end position="555"/>
    </location>
</feature>
<keyword evidence="11" id="KW-1185">Reference proteome</keyword>
<dbReference type="PANTHER" id="PTHR11802:SF3">
    <property type="entry name" value="RETINOID-INDUCIBLE SERINE CARBOXYPEPTIDASE"/>
    <property type="match status" value="1"/>
</dbReference>
<feature type="compositionally biased region" description="Acidic residues" evidence="7">
    <location>
        <begin position="588"/>
        <end position="599"/>
    </location>
</feature>
<keyword evidence="2" id="KW-0121">Carboxypeptidase</keyword>
<keyword evidence="3" id="KW-0645">Protease</keyword>
<keyword evidence="8" id="KW-0472">Membrane</keyword>
<comment type="similarity">
    <text evidence="1">Belongs to the peptidase S10 family.</text>
</comment>
<dbReference type="AlphaFoldDB" id="A0A8K1FE30"/>
<reference evidence="10" key="1">
    <citation type="submission" date="2019-03" db="EMBL/GenBank/DDBJ databases">
        <title>Long read genome sequence of the mycoparasitic Pythium oligandrum ATCC 38472 isolated from sugarbeet rhizosphere.</title>
        <authorList>
            <person name="Gaulin E."/>
        </authorList>
    </citation>
    <scope>NUCLEOTIDE SEQUENCE</scope>
    <source>
        <strain evidence="10">ATCC 38472_TT</strain>
    </source>
</reference>
<dbReference type="InterPro" id="IPR033124">
    <property type="entry name" value="Ser_caboxypep_his_AS"/>
</dbReference>
<dbReference type="PROSITE" id="PS00560">
    <property type="entry name" value="CARBOXYPEPT_SER_HIS"/>
    <property type="match status" value="1"/>
</dbReference>
<feature type="signal peptide" evidence="9">
    <location>
        <begin position="1"/>
        <end position="21"/>
    </location>
</feature>
<evidence type="ECO:0000313" key="10">
    <source>
        <dbReference type="EMBL" id="TMW56207.1"/>
    </source>
</evidence>
<dbReference type="InterPro" id="IPR029058">
    <property type="entry name" value="AB_hydrolase_fold"/>
</dbReference>
<evidence type="ECO:0000256" key="6">
    <source>
        <dbReference type="ARBA" id="ARBA00023180"/>
    </source>
</evidence>
<comment type="caution">
    <text evidence="10">The sequence shown here is derived from an EMBL/GenBank/DDBJ whole genome shotgun (WGS) entry which is preliminary data.</text>
</comment>
<sequence length="606" mass="67434">MRATRVLLLCVCSALVGVSTSMRRIPADVARGVNGEVEELLTSLRGNRELSDDSDDISAADDDLVTTAMPGLQEELDVTHHAGRIALDKAKKNNIFYWHFAAASSPETAPLVVWLNGGPGCTSMQGALMGISPFKLVDASTIGVNENSWHNTANLLFLDQPVGTGMSYTRGNDYRSDEKAIANDFYQILIQFFQRHNGYLTKKGKGQISRDLYIFGESHAGRYIPQFSDYILQQNKRTDKEVNIEIRLKGVGIGNGWVHPYIQYDYSDYAHGLGLLTFGQVRSLKSSFTDCQNALLAEKFNTPSCFANMDGILDSVKNSFAGSKSLNYYDVRQFVQSVASYPASRQHLSAYMDQVAVRQALHGNTDPSFHFRDCSDNVYSGLREFDGVSTLGNVENLLQSGIRVLFYNGQWDMMCNHYSTEKLLLHLNWNGSAVYQDAKKYTWSVATRRDPAGFAQQGGNLTYLVIASAGHMVPMDVPDVAAEMMKRFVQDLPFDDSPQTVTTVKTNSTDLETTECFPANTSESSQYEALTWLWISLVIAGICGLLVTCVVILCARGKKKRRSDHAVIVQMSDDEDDDQEQAQRQEQEQTEDEAQSDDELNVRSRG</sequence>
<dbReference type="GO" id="GO:0006508">
    <property type="term" value="P:proteolysis"/>
    <property type="evidence" value="ECO:0007669"/>
    <property type="project" value="UniProtKB-KW"/>
</dbReference>
<feature type="chain" id="PRO_5035425348" description="Carboxypeptidase D" evidence="9">
    <location>
        <begin position="22"/>
        <end position="606"/>
    </location>
</feature>
<dbReference type="Proteomes" id="UP000794436">
    <property type="component" value="Unassembled WGS sequence"/>
</dbReference>
<keyword evidence="5" id="KW-0378">Hydrolase</keyword>
<dbReference type="Pfam" id="PF00450">
    <property type="entry name" value="Peptidase_S10"/>
    <property type="match status" value="1"/>
</dbReference>
<evidence type="ECO:0000256" key="7">
    <source>
        <dbReference type="SAM" id="MobiDB-lite"/>
    </source>
</evidence>
<evidence type="ECO:0000256" key="1">
    <source>
        <dbReference type="ARBA" id="ARBA00009431"/>
    </source>
</evidence>